<name>A0A6J7IT77_9ZZZZ</name>
<organism evidence="2">
    <name type="scientific">freshwater metagenome</name>
    <dbReference type="NCBI Taxonomy" id="449393"/>
    <lineage>
        <taxon>unclassified sequences</taxon>
        <taxon>metagenomes</taxon>
        <taxon>ecological metagenomes</taxon>
    </lineage>
</organism>
<gene>
    <name evidence="2" type="ORF">UFOPK3609_02119</name>
</gene>
<feature type="region of interest" description="Disordered" evidence="1">
    <location>
        <begin position="99"/>
        <end position="119"/>
    </location>
</feature>
<dbReference type="EMBL" id="CAFBMQ010000424">
    <property type="protein sequence ID" value="CAB4934433.1"/>
    <property type="molecule type" value="Genomic_DNA"/>
</dbReference>
<dbReference type="PROSITE" id="PS51257">
    <property type="entry name" value="PROKAR_LIPOPROTEIN"/>
    <property type="match status" value="1"/>
</dbReference>
<protein>
    <submittedName>
        <fullName evidence="2">Unannotated protein</fullName>
    </submittedName>
</protein>
<dbReference type="PROSITE" id="PS51318">
    <property type="entry name" value="TAT"/>
    <property type="match status" value="1"/>
</dbReference>
<proteinExistence type="predicted"/>
<dbReference type="AlphaFoldDB" id="A0A6J7IT77"/>
<evidence type="ECO:0000313" key="2">
    <source>
        <dbReference type="EMBL" id="CAB4934433.1"/>
    </source>
</evidence>
<accession>A0A6J7IT77</accession>
<feature type="compositionally biased region" description="Low complexity" evidence="1">
    <location>
        <begin position="99"/>
        <end position="118"/>
    </location>
</feature>
<dbReference type="InterPro" id="IPR006311">
    <property type="entry name" value="TAT_signal"/>
</dbReference>
<sequence length="165" mass="16012">MSTRPVHPAAAGTLSRRSLLVAAGALPLLAVVAGCTDAPPGADAVTPAQVDQLAEQVAVQEQLVAAYATAFTAAPDLAAAATALADQAQAQLDRLRAAAPSVTGSATPSGGTAPAATGDPRADLRARVAAAAQSHATACLDFTGARAALLGSIAAGLRGQDGQLA</sequence>
<evidence type="ECO:0000256" key="1">
    <source>
        <dbReference type="SAM" id="MobiDB-lite"/>
    </source>
</evidence>
<reference evidence="2" key="1">
    <citation type="submission" date="2020-05" db="EMBL/GenBank/DDBJ databases">
        <authorList>
            <person name="Chiriac C."/>
            <person name="Salcher M."/>
            <person name="Ghai R."/>
            <person name="Kavagutti S V."/>
        </authorList>
    </citation>
    <scope>NUCLEOTIDE SEQUENCE</scope>
</reference>